<accession>A0A8H5AAW2</accession>
<sequence>MGSVGPSTNDIIATLDAVSPSQFGGDEVERLRVRVAARRLLARVETPYERAWGFCFEHPAVFAALQTAIDLGIWKAWTKEGGGKKTIDDLVKLTGRDVEPDLLRRLFRLLAAFYVVEEAGVDTFKPTPFSYAIGDESTKVRASLEAATYQYISAGQNLPKYLAKIGYKVPTAAEDNNYAGSDPDGLNFFGRLQKSPEYYEAFTGHMEAWTSWKTPWTKIYDPSNLIEGADLSKPLVVDVGGSRAYFMHAVLHDWPDAQAIQLLQNTKDAMTKGYSKLFVYDIVLPPTGASISQTTMDVQMMSLLSASERTKSQWEELLRGAGLKILNFWPDPQQYEMLIEAEIA</sequence>
<dbReference type="GO" id="GO:0008171">
    <property type="term" value="F:O-methyltransferase activity"/>
    <property type="evidence" value="ECO:0007669"/>
    <property type="project" value="InterPro"/>
</dbReference>
<dbReference type="PROSITE" id="PS51683">
    <property type="entry name" value="SAM_OMT_II"/>
    <property type="match status" value="1"/>
</dbReference>
<dbReference type="InterPro" id="IPR036388">
    <property type="entry name" value="WH-like_DNA-bd_sf"/>
</dbReference>
<keyword evidence="3" id="KW-0949">S-adenosyl-L-methionine</keyword>
<dbReference type="SUPFAM" id="SSF53335">
    <property type="entry name" value="S-adenosyl-L-methionine-dependent methyltransferases"/>
    <property type="match status" value="1"/>
</dbReference>
<gene>
    <name evidence="5" type="ORF">FOXYS1_7398</name>
</gene>
<evidence type="ECO:0000313" key="6">
    <source>
        <dbReference type="Proteomes" id="UP000558688"/>
    </source>
</evidence>
<dbReference type="GO" id="GO:0032259">
    <property type="term" value="P:methylation"/>
    <property type="evidence" value="ECO:0007669"/>
    <property type="project" value="UniProtKB-KW"/>
</dbReference>
<keyword evidence="2" id="KW-0808">Transferase</keyword>
<dbReference type="InterPro" id="IPR016461">
    <property type="entry name" value="COMT-like"/>
</dbReference>
<protein>
    <recommendedName>
        <fullName evidence="4">O-methyltransferase C-terminal domain-containing protein</fullName>
    </recommendedName>
</protein>
<dbReference type="Pfam" id="PF00891">
    <property type="entry name" value="Methyltransf_2"/>
    <property type="match status" value="1"/>
</dbReference>
<reference evidence="5" key="1">
    <citation type="submission" date="2020-02" db="EMBL/GenBank/DDBJ databases">
        <title>Identification and distribution of gene clusters putatively required for synthesis of sphingolipid metabolism inhibitors in phylogenetically diverse species of the filamentous fungus Fusarium.</title>
        <authorList>
            <person name="Kim H.-S."/>
            <person name="Busman M."/>
            <person name="Brown D.W."/>
            <person name="Divon H."/>
            <person name="Uhlig S."/>
            <person name="Proctor R.H."/>
        </authorList>
    </citation>
    <scope>NUCLEOTIDE SEQUENCE [LARGE SCALE GENOMIC DNA]</scope>
    <source>
        <strain evidence="5">NRRL 39464</strain>
    </source>
</reference>
<dbReference type="SUPFAM" id="SSF46785">
    <property type="entry name" value="Winged helix' DNA-binding domain"/>
    <property type="match status" value="1"/>
</dbReference>
<comment type="caution">
    <text evidence="5">The sequence shown here is derived from an EMBL/GenBank/DDBJ whole genome shotgun (WGS) entry which is preliminary data.</text>
</comment>
<name>A0A8H5AAW2_FUSOX</name>
<dbReference type="EMBL" id="JAAFOW010001180">
    <property type="protein sequence ID" value="KAF5261899.1"/>
    <property type="molecule type" value="Genomic_DNA"/>
</dbReference>
<evidence type="ECO:0000256" key="1">
    <source>
        <dbReference type="ARBA" id="ARBA00022603"/>
    </source>
</evidence>
<evidence type="ECO:0000259" key="4">
    <source>
        <dbReference type="Pfam" id="PF00891"/>
    </source>
</evidence>
<dbReference type="PANTHER" id="PTHR43712">
    <property type="entry name" value="PUTATIVE (AFU_ORTHOLOGUE AFUA_4G14580)-RELATED"/>
    <property type="match status" value="1"/>
</dbReference>
<organism evidence="5 6">
    <name type="scientific">Fusarium oxysporum</name>
    <name type="common">Fusarium vascular wilt</name>
    <dbReference type="NCBI Taxonomy" id="5507"/>
    <lineage>
        <taxon>Eukaryota</taxon>
        <taxon>Fungi</taxon>
        <taxon>Dikarya</taxon>
        <taxon>Ascomycota</taxon>
        <taxon>Pezizomycotina</taxon>
        <taxon>Sordariomycetes</taxon>
        <taxon>Hypocreomycetidae</taxon>
        <taxon>Hypocreales</taxon>
        <taxon>Nectriaceae</taxon>
        <taxon>Fusarium</taxon>
        <taxon>Fusarium oxysporum species complex</taxon>
    </lineage>
</organism>
<feature type="domain" description="O-methyltransferase C-terminal" evidence="4">
    <location>
        <begin position="242"/>
        <end position="323"/>
    </location>
</feature>
<dbReference type="InterPro" id="IPR029063">
    <property type="entry name" value="SAM-dependent_MTases_sf"/>
</dbReference>
<dbReference type="Gene3D" id="3.40.50.150">
    <property type="entry name" value="Vaccinia Virus protein VP39"/>
    <property type="match status" value="1"/>
</dbReference>
<dbReference type="InterPro" id="IPR001077">
    <property type="entry name" value="COMT_C"/>
</dbReference>
<dbReference type="AlphaFoldDB" id="A0A8H5AAW2"/>
<dbReference type="PANTHER" id="PTHR43712:SF8">
    <property type="entry name" value="O-METHYLTRANSFERASE AF390-400"/>
    <property type="match status" value="1"/>
</dbReference>
<evidence type="ECO:0000256" key="2">
    <source>
        <dbReference type="ARBA" id="ARBA00022679"/>
    </source>
</evidence>
<evidence type="ECO:0000313" key="5">
    <source>
        <dbReference type="EMBL" id="KAF5261899.1"/>
    </source>
</evidence>
<evidence type="ECO:0000256" key="3">
    <source>
        <dbReference type="ARBA" id="ARBA00022691"/>
    </source>
</evidence>
<keyword evidence="1" id="KW-0489">Methyltransferase</keyword>
<dbReference type="Gene3D" id="1.10.10.10">
    <property type="entry name" value="Winged helix-like DNA-binding domain superfamily/Winged helix DNA-binding domain"/>
    <property type="match status" value="1"/>
</dbReference>
<dbReference type="InterPro" id="IPR036390">
    <property type="entry name" value="WH_DNA-bd_sf"/>
</dbReference>
<proteinExistence type="predicted"/>
<dbReference type="Proteomes" id="UP000558688">
    <property type="component" value="Unassembled WGS sequence"/>
</dbReference>